<dbReference type="EMBL" id="JQ988877">
    <property type="protein sequence ID" value="AGE83086.1"/>
    <property type="molecule type" value="mRNA"/>
</dbReference>
<protein>
    <submittedName>
        <fullName evidence="5">SP14.2b</fullName>
    </submittedName>
</protein>
<evidence type="ECO:0000256" key="3">
    <source>
        <dbReference type="ARBA" id="ARBA00022656"/>
    </source>
</evidence>
<dbReference type="InterPro" id="IPR036728">
    <property type="entry name" value="PBP_GOBP_sf"/>
</dbReference>
<dbReference type="GO" id="GO:0090729">
    <property type="term" value="F:toxin activity"/>
    <property type="evidence" value="ECO:0007669"/>
    <property type="project" value="UniProtKB-KW"/>
</dbReference>
<dbReference type="VEuPathDB" id="VectorBase:PPAPM1_004156"/>
<dbReference type="GO" id="GO:0005549">
    <property type="term" value="F:odorant binding"/>
    <property type="evidence" value="ECO:0007669"/>
    <property type="project" value="InterPro"/>
</dbReference>
<dbReference type="SUPFAM" id="SSF47565">
    <property type="entry name" value="Insect pheromone/odorant-binding proteins"/>
    <property type="match status" value="1"/>
</dbReference>
<sequence length="141" mass="16318">MKNLVVYVISLVCLIGICQAAIPSVKCRQDFEAKKLPEECILYCEYEAYGFTNLKYNIKPKHIDKFLAVLTKYKVVNGENRKEFEKVFKKCADLALAKYSTRNCETINYYYTCITYETDDDLIIDGKFQNAIDAYDKTVKA</sequence>
<feature type="chain" id="PRO_5004015211" evidence="4">
    <location>
        <begin position="21"/>
        <end position="141"/>
    </location>
</feature>
<reference evidence="5" key="1">
    <citation type="journal article" date="2012" name="PLoS ONE">
        <title>Updating the salivary gland transcriptome of Phlebotomus papatasi (Tunisian strain): the search for sand fly-secreted immunogenic proteins for humans.</title>
        <authorList>
            <person name="Abdeladhim M."/>
            <person name="Jochim R.C."/>
            <person name="Ben Ahmed M."/>
            <person name="Zhioua E."/>
            <person name="Chelbi I."/>
            <person name="Cherni S."/>
            <person name="Louzir H."/>
            <person name="Ribeiro J.M."/>
            <person name="Valenzuela J.G."/>
        </authorList>
    </citation>
    <scope>NUCLEOTIDE SEQUENCE</scope>
    <source>
        <tissue evidence="5">Salivary gland</tissue>
    </source>
</reference>
<name>M1JB39_PHLPP</name>
<feature type="signal peptide" evidence="4">
    <location>
        <begin position="1"/>
        <end position="20"/>
    </location>
</feature>
<proteinExistence type="evidence at transcript level"/>
<keyword evidence="4" id="KW-0732">Signal</keyword>
<keyword evidence="2" id="KW-0964">Secreted</keyword>
<keyword evidence="3" id="KW-0800">Toxin</keyword>
<dbReference type="AlphaFoldDB" id="M1JB39"/>
<dbReference type="Gene3D" id="1.10.238.20">
    <property type="entry name" value="Pheromone/general odorant binding protein domain"/>
    <property type="match status" value="1"/>
</dbReference>
<evidence type="ECO:0000256" key="4">
    <source>
        <dbReference type="SAM" id="SignalP"/>
    </source>
</evidence>
<organism evidence="5">
    <name type="scientific">Phlebotomus papatasi</name>
    <name type="common">Sandfly</name>
    <dbReference type="NCBI Taxonomy" id="29031"/>
    <lineage>
        <taxon>Eukaryota</taxon>
        <taxon>Metazoa</taxon>
        <taxon>Ecdysozoa</taxon>
        <taxon>Arthropoda</taxon>
        <taxon>Hexapoda</taxon>
        <taxon>Insecta</taxon>
        <taxon>Pterygota</taxon>
        <taxon>Neoptera</taxon>
        <taxon>Endopterygota</taxon>
        <taxon>Diptera</taxon>
        <taxon>Nematocera</taxon>
        <taxon>Psychodoidea</taxon>
        <taxon>Psychodidae</taxon>
        <taxon>Phlebotomus</taxon>
        <taxon>Phlebotomus</taxon>
    </lineage>
</organism>
<evidence type="ECO:0000256" key="1">
    <source>
        <dbReference type="ARBA" id="ARBA00004613"/>
    </source>
</evidence>
<accession>M1JB39</accession>
<evidence type="ECO:0000313" key="5">
    <source>
        <dbReference type="EMBL" id="AGE83086.1"/>
    </source>
</evidence>
<dbReference type="GO" id="GO:0005576">
    <property type="term" value="C:extracellular region"/>
    <property type="evidence" value="ECO:0007669"/>
    <property type="project" value="UniProtKB-SubCell"/>
</dbReference>
<comment type="subcellular location">
    <subcellularLocation>
        <location evidence="1">Secreted</location>
    </subcellularLocation>
</comment>
<evidence type="ECO:0000256" key="2">
    <source>
        <dbReference type="ARBA" id="ARBA00022525"/>
    </source>
</evidence>